<dbReference type="AlphaFoldDB" id="A0A3D9V6K6"/>
<keyword evidence="2" id="KW-1185">Reference proteome</keyword>
<proteinExistence type="predicted"/>
<gene>
    <name evidence="1" type="ORF">DFJ64_0026</name>
</gene>
<evidence type="ECO:0000313" key="2">
    <source>
        <dbReference type="Proteomes" id="UP000256485"/>
    </source>
</evidence>
<reference evidence="1 2" key="1">
    <citation type="submission" date="2018-08" db="EMBL/GenBank/DDBJ databases">
        <title>Sequencing the genomes of 1000 actinobacteria strains.</title>
        <authorList>
            <person name="Klenk H.-P."/>
        </authorList>
    </citation>
    <scope>NUCLEOTIDE SEQUENCE [LARGE SCALE GENOMIC DNA]</scope>
    <source>
        <strain evidence="1 2">DSM 22891</strain>
    </source>
</reference>
<evidence type="ECO:0000313" key="1">
    <source>
        <dbReference type="EMBL" id="REF34665.1"/>
    </source>
</evidence>
<dbReference type="EMBL" id="QTUC01000001">
    <property type="protein sequence ID" value="REF34665.1"/>
    <property type="molecule type" value="Genomic_DNA"/>
</dbReference>
<dbReference type="Proteomes" id="UP000256485">
    <property type="component" value="Unassembled WGS sequence"/>
</dbReference>
<organism evidence="1 2">
    <name type="scientific">Thermasporomyces composti</name>
    <dbReference type="NCBI Taxonomy" id="696763"/>
    <lineage>
        <taxon>Bacteria</taxon>
        <taxon>Bacillati</taxon>
        <taxon>Actinomycetota</taxon>
        <taxon>Actinomycetes</taxon>
        <taxon>Propionibacteriales</taxon>
        <taxon>Nocardioidaceae</taxon>
        <taxon>Thermasporomyces</taxon>
    </lineage>
</organism>
<protein>
    <submittedName>
        <fullName evidence="1">Uncharacterized protein</fullName>
    </submittedName>
</protein>
<name>A0A3D9V6K6_THECX</name>
<sequence>MRAARRSNVGASAGWKPGAWLRGGRVEVRAVEHIEHSTRRRRTVSLGCRLVPGEASGLGEPMIHVV</sequence>
<accession>A0A3D9V6K6</accession>
<comment type="caution">
    <text evidence="1">The sequence shown here is derived from an EMBL/GenBank/DDBJ whole genome shotgun (WGS) entry which is preliminary data.</text>
</comment>